<evidence type="ECO:0000313" key="3">
    <source>
        <dbReference type="EMBL" id="MFG6490049.1"/>
    </source>
</evidence>
<evidence type="ECO:0000256" key="1">
    <source>
        <dbReference type="ARBA" id="ARBA00023125"/>
    </source>
</evidence>
<accession>A0ABW7HJF4</accession>
<dbReference type="InterPro" id="IPR010982">
    <property type="entry name" value="Lambda_DNA-bd_dom_sf"/>
</dbReference>
<dbReference type="SMART" id="SM00530">
    <property type="entry name" value="HTH_XRE"/>
    <property type="match status" value="1"/>
</dbReference>
<dbReference type="InterPro" id="IPR001387">
    <property type="entry name" value="Cro/C1-type_HTH"/>
</dbReference>
<dbReference type="PANTHER" id="PTHR46797">
    <property type="entry name" value="HTH-TYPE TRANSCRIPTIONAL REGULATOR"/>
    <property type="match status" value="1"/>
</dbReference>
<dbReference type="PROSITE" id="PS50943">
    <property type="entry name" value="HTH_CROC1"/>
    <property type="match status" value="1"/>
</dbReference>
<dbReference type="EMBL" id="JBIGIC010000017">
    <property type="protein sequence ID" value="MFG6490049.1"/>
    <property type="molecule type" value="Genomic_DNA"/>
</dbReference>
<evidence type="ECO:0000313" key="4">
    <source>
        <dbReference type="Proteomes" id="UP001606134"/>
    </source>
</evidence>
<dbReference type="RefSeq" id="WP_394416755.1">
    <property type="nucleotide sequence ID" value="NZ_JBIGIC010000017.1"/>
</dbReference>
<comment type="caution">
    <text evidence="3">The sequence shown here is derived from an EMBL/GenBank/DDBJ whole genome shotgun (WGS) entry which is preliminary data.</text>
</comment>
<reference evidence="3 4" key="1">
    <citation type="submission" date="2024-08" db="EMBL/GenBank/DDBJ databases">
        <authorList>
            <person name="Lu H."/>
        </authorList>
    </citation>
    <scope>NUCLEOTIDE SEQUENCE [LARGE SCALE GENOMIC DNA]</scope>
    <source>
        <strain evidence="3 4">BYS78W</strain>
    </source>
</reference>
<dbReference type="Proteomes" id="UP001606134">
    <property type="component" value="Unassembled WGS sequence"/>
</dbReference>
<dbReference type="PANTHER" id="PTHR46797:SF1">
    <property type="entry name" value="METHYLPHOSPHONATE SYNTHASE"/>
    <property type="match status" value="1"/>
</dbReference>
<proteinExistence type="predicted"/>
<dbReference type="Gene3D" id="1.10.260.40">
    <property type="entry name" value="lambda repressor-like DNA-binding domains"/>
    <property type="match status" value="1"/>
</dbReference>
<gene>
    <name evidence="3" type="ORF">ACG04R_25455</name>
</gene>
<protein>
    <submittedName>
        <fullName evidence="3">Helix-turn-helix domain-containing protein</fullName>
    </submittedName>
</protein>
<evidence type="ECO:0000259" key="2">
    <source>
        <dbReference type="PROSITE" id="PS50943"/>
    </source>
</evidence>
<dbReference type="SUPFAM" id="SSF47413">
    <property type="entry name" value="lambda repressor-like DNA-binding domains"/>
    <property type="match status" value="1"/>
</dbReference>
<dbReference type="CDD" id="cd00093">
    <property type="entry name" value="HTH_XRE"/>
    <property type="match status" value="1"/>
</dbReference>
<sequence>MRGEQDARVVKAAAAEIKARRGHLDISQEELAHRADVHRSFVAKVEVGKSQPSLAVLVRIAGALEIDAEELVSSILKRCKRGP</sequence>
<feature type="domain" description="HTH cro/C1-type" evidence="2">
    <location>
        <begin position="17"/>
        <end position="71"/>
    </location>
</feature>
<organism evidence="3 4">
    <name type="scientific">Pelomonas candidula</name>
    <dbReference type="NCBI Taxonomy" id="3299025"/>
    <lineage>
        <taxon>Bacteria</taxon>
        <taxon>Pseudomonadati</taxon>
        <taxon>Pseudomonadota</taxon>
        <taxon>Betaproteobacteria</taxon>
        <taxon>Burkholderiales</taxon>
        <taxon>Sphaerotilaceae</taxon>
        <taxon>Roseateles</taxon>
    </lineage>
</organism>
<keyword evidence="4" id="KW-1185">Reference proteome</keyword>
<name>A0ABW7HJF4_9BURK</name>
<dbReference type="InterPro" id="IPR050807">
    <property type="entry name" value="TransReg_Diox_bact_type"/>
</dbReference>
<keyword evidence="1" id="KW-0238">DNA-binding</keyword>
<dbReference type="Pfam" id="PF01381">
    <property type="entry name" value="HTH_3"/>
    <property type="match status" value="1"/>
</dbReference>